<protein>
    <recommendedName>
        <fullName evidence="4">DUF2339 domain-containing protein</fullName>
    </recommendedName>
</protein>
<accession>A0A1X1ZJA1</accession>
<dbReference type="PANTHER" id="PTHR38434">
    <property type="entry name" value="BLL2549 PROTEIN"/>
    <property type="match status" value="1"/>
</dbReference>
<feature type="transmembrane region" description="Helical" evidence="1">
    <location>
        <begin position="154"/>
        <end position="174"/>
    </location>
</feature>
<feature type="transmembrane region" description="Helical" evidence="1">
    <location>
        <begin position="180"/>
        <end position="201"/>
    </location>
</feature>
<feature type="transmembrane region" description="Helical" evidence="1">
    <location>
        <begin position="97"/>
        <end position="123"/>
    </location>
</feature>
<dbReference type="PANTHER" id="PTHR38434:SF1">
    <property type="entry name" value="BLL2549 PROTEIN"/>
    <property type="match status" value="1"/>
</dbReference>
<comment type="caution">
    <text evidence="2">The sequence shown here is derived from an EMBL/GenBank/DDBJ whole genome shotgun (WGS) entry which is preliminary data.</text>
</comment>
<feature type="transmembrane region" description="Helical" evidence="1">
    <location>
        <begin position="537"/>
        <end position="555"/>
    </location>
</feature>
<keyword evidence="3" id="KW-1185">Reference proteome</keyword>
<evidence type="ECO:0000256" key="1">
    <source>
        <dbReference type="SAM" id="Phobius"/>
    </source>
</evidence>
<keyword evidence="1" id="KW-0812">Transmembrane</keyword>
<sequence>MTEPRDVLHRLTAECHALSWQLYRVSTELAELDRQLHSPAPQFVPTAPIEPAAPMGPAAPTMGPWAPASMPARPASPTDLDPKPVGVVGDSGWIGKVLAVAGVAVTLVGVVLLLVLAAQAGILAPQIRVAGGFALSAALVGAACRLHSRPGGRIGAIAVAATGIAAAYLDIIAITAYYQWIPAAAGLVIAATAGGAGLALARRWNSEHLGVLVLVPLIALAPILTGDVDLLLIGFLLALSAAALPMQLGKDWTAMFAARTAAATLPLLLALVGIGEDNRGLLAAACAVGAVLALVSGLVVLPTTSRPAAIALLTAAGTLPVLAAGGAVDQVPATVLAATLSLVVLAVIGVHRALPPVVVQVFSALSAVAALIAVATAFHGSLLAPVLLAMAVVVAAAGRRSGEARWVATGFGFVGVIAYLDCVAPDTLISATKMSSADTVSTLIASLLVIALVVVMARAYALADNTNPANTPILAVAGGALIGYAVTAFTVTAGVAIGGTGGGFLTGHMAATLCWIVMAAALLRYALRLDDRGNRTWAITAGLALTAAATAKLFLFDLGTLDGMFRVAAFIVAGLLLLGMGTGYARSLAQQDDR</sequence>
<dbReference type="Proteomes" id="UP000193108">
    <property type="component" value="Unassembled WGS sequence"/>
</dbReference>
<evidence type="ECO:0000313" key="2">
    <source>
        <dbReference type="EMBL" id="ORW23416.1"/>
    </source>
</evidence>
<keyword evidence="1" id="KW-0472">Membrane</keyword>
<evidence type="ECO:0008006" key="4">
    <source>
        <dbReference type="Google" id="ProtNLM"/>
    </source>
</evidence>
<feature type="transmembrane region" description="Helical" evidence="1">
    <location>
        <begin position="473"/>
        <end position="497"/>
    </location>
</feature>
<feature type="transmembrane region" description="Helical" evidence="1">
    <location>
        <begin position="281"/>
        <end position="301"/>
    </location>
</feature>
<dbReference type="Pfam" id="PF10101">
    <property type="entry name" value="DUF2339"/>
    <property type="match status" value="1"/>
</dbReference>
<feature type="transmembrane region" description="Helical" evidence="1">
    <location>
        <begin position="404"/>
        <end position="420"/>
    </location>
</feature>
<feature type="transmembrane region" description="Helical" evidence="1">
    <location>
        <begin position="129"/>
        <end position="147"/>
    </location>
</feature>
<feature type="transmembrane region" description="Helical" evidence="1">
    <location>
        <begin position="381"/>
        <end position="397"/>
    </location>
</feature>
<evidence type="ECO:0000313" key="3">
    <source>
        <dbReference type="Proteomes" id="UP000193108"/>
    </source>
</evidence>
<feature type="transmembrane region" description="Helical" evidence="1">
    <location>
        <begin position="256"/>
        <end position="275"/>
    </location>
</feature>
<feature type="transmembrane region" description="Helical" evidence="1">
    <location>
        <begin position="357"/>
        <end position="375"/>
    </location>
</feature>
<dbReference type="EMBL" id="LQPI01000028">
    <property type="protein sequence ID" value="ORW23416.1"/>
    <property type="molecule type" value="Genomic_DNA"/>
</dbReference>
<feature type="transmembrane region" description="Helical" evidence="1">
    <location>
        <begin position="208"/>
        <end position="224"/>
    </location>
</feature>
<proteinExistence type="predicted"/>
<feature type="transmembrane region" description="Helical" evidence="1">
    <location>
        <begin position="230"/>
        <end position="249"/>
    </location>
</feature>
<feature type="transmembrane region" description="Helical" evidence="1">
    <location>
        <begin position="440"/>
        <end position="461"/>
    </location>
</feature>
<dbReference type="STRING" id="1782.AWC18_04365"/>
<feature type="transmembrane region" description="Helical" evidence="1">
    <location>
        <begin position="567"/>
        <end position="585"/>
    </location>
</feature>
<keyword evidence="1" id="KW-1133">Transmembrane helix</keyword>
<dbReference type="InterPro" id="IPR019286">
    <property type="entry name" value="DUF2339_TM"/>
</dbReference>
<dbReference type="AlphaFoldDB" id="A0A1X1ZJA1"/>
<reference evidence="2 3" key="1">
    <citation type="submission" date="2016-01" db="EMBL/GenBank/DDBJ databases">
        <title>The new phylogeny of the genus Mycobacterium.</title>
        <authorList>
            <person name="Tarcisio F."/>
            <person name="Conor M."/>
            <person name="Antonella G."/>
            <person name="Elisabetta G."/>
            <person name="Giulia F.S."/>
            <person name="Sara T."/>
            <person name="Anna F."/>
            <person name="Clotilde B."/>
            <person name="Roberto B."/>
            <person name="Veronica D.S."/>
            <person name="Fabio R."/>
            <person name="Monica P."/>
            <person name="Olivier J."/>
            <person name="Enrico T."/>
            <person name="Nicola S."/>
        </authorList>
    </citation>
    <scope>NUCLEOTIDE SEQUENCE [LARGE SCALE GENOMIC DNA]</scope>
    <source>
        <strain evidence="2 3">DSM 44164</strain>
    </source>
</reference>
<dbReference type="RefSeq" id="WP_085137842.1">
    <property type="nucleotide sequence ID" value="NZ_LQPI01000028.1"/>
</dbReference>
<feature type="transmembrane region" description="Helical" evidence="1">
    <location>
        <begin position="308"/>
        <end position="327"/>
    </location>
</feature>
<gene>
    <name evidence="2" type="ORF">AWC18_04365</name>
</gene>
<feature type="transmembrane region" description="Helical" evidence="1">
    <location>
        <begin position="333"/>
        <end position="350"/>
    </location>
</feature>
<organism evidence="2 3">
    <name type="scientific">Mycolicibacter nonchromogenicus</name>
    <name type="common">Mycobacterium nonchromogenicum</name>
    <dbReference type="NCBI Taxonomy" id="1782"/>
    <lineage>
        <taxon>Bacteria</taxon>
        <taxon>Bacillati</taxon>
        <taxon>Actinomycetota</taxon>
        <taxon>Actinomycetes</taxon>
        <taxon>Mycobacteriales</taxon>
        <taxon>Mycobacteriaceae</taxon>
        <taxon>Mycolicibacter</taxon>
    </lineage>
</organism>
<name>A0A1X1ZJA1_MYCNO</name>
<feature type="transmembrane region" description="Helical" evidence="1">
    <location>
        <begin position="503"/>
        <end position="525"/>
    </location>
</feature>